<comment type="caution">
    <text evidence="2">The sequence shown here is derived from an EMBL/GenBank/DDBJ whole genome shotgun (WGS) entry which is preliminary data.</text>
</comment>
<feature type="chain" id="PRO_5013741119" description="Saposin B-type domain-containing protein" evidence="1">
    <location>
        <begin position="18"/>
        <end position="104"/>
    </location>
</feature>
<evidence type="ECO:0000313" key="3">
    <source>
        <dbReference type="Proteomes" id="UP000230233"/>
    </source>
</evidence>
<dbReference type="AlphaFoldDB" id="A0A2G5TUP3"/>
<organism evidence="2 3">
    <name type="scientific">Caenorhabditis nigoni</name>
    <dbReference type="NCBI Taxonomy" id="1611254"/>
    <lineage>
        <taxon>Eukaryota</taxon>
        <taxon>Metazoa</taxon>
        <taxon>Ecdysozoa</taxon>
        <taxon>Nematoda</taxon>
        <taxon>Chromadorea</taxon>
        <taxon>Rhabditida</taxon>
        <taxon>Rhabditina</taxon>
        <taxon>Rhabditomorpha</taxon>
        <taxon>Rhabditoidea</taxon>
        <taxon>Rhabditidae</taxon>
        <taxon>Peloderinae</taxon>
        <taxon>Caenorhabditis</taxon>
    </lineage>
</organism>
<gene>
    <name evidence="2" type="primary">Cni-F59A1.18</name>
    <name evidence="2" type="synonym">Cnig_chr_V.g22042</name>
    <name evidence="2" type="ORF">B9Z55_022042</name>
</gene>
<name>A0A2G5TUP3_9PELO</name>
<accession>A0A2G5TUP3</accession>
<protein>
    <recommendedName>
        <fullName evidence="4">Saposin B-type domain-containing protein</fullName>
    </recommendedName>
</protein>
<dbReference type="EMBL" id="PDUG01000005">
    <property type="protein sequence ID" value="PIC30968.1"/>
    <property type="molecule type" value="Genomic_DNA"/>
</dbReference>
<evidence type="ECO:0008006" key="4">
    <source>
        <dbReference type="Google" id="ProtNLM"/>
    </source>
</evidence>
<dbReference type="OrthoDB" id="10398665at2759"/>
<evidence type="ECO:0000313" key="2">
    <source>
        <dbReference type="EMBL" id="PIC30968.1"/>
    </source>
</evidence>
<keyword evidence="3" id="KW-1185">Reference proteome</keyword>
<keyword evidence="1" id="KW-0732">Signal</keyword>
<sequence>MFLKPLIFLVHIVVVLAQDQSTTSVPNNMELSTLCQSCMTFLEELPGFLENYSPLYGINATTLCTKLSQHMPSVGEPCFKLFAEYWPAGTNATTLEICGALYFC</sequence>
<proteinExistence type="predicted"/>
<evidence type="ECO:0000256" key="1">
    <source>
        <dbReference type="SAM" id="SignalP"/>
    </source>
</evidence>
<reference evidence="3" key="1">
    <citation type="submission" date="2017-10" db="EMBL/GenBank/DDBJ databases">
        <title>Rapid genome shrinkage in a self-fertile nematode reveals novel sperm competition proteins.</title>
        <authorList>
            <person name="Yin D."/>
            <person name="Schwarz E.M."/>
            <person name="Thomas C.G."/>
            <person name="Felde R.L."/>
            <person name="Korf I.F."/>
            <person name="Cutter A.D."/>
            <person name="Schartner C.M."/>
            <person name="Ralston E.J."/>
            <person name="Meyer B.J."/>
            <person name="Haag E.S."/>
        </authorList>
    </citation>
    <scope>NUCLEOTIDE SEQUENCE [LARGE SCALE GENOMIC DNA]</scope>
    <source>
        <strain evidence="3">JU1422</strain>
    </source>
</reference>
<feature type="signal peptide" evidence="1">
    <location>
        <begin position="1"/>
        <end position="17"/>
    </location>
</feature>
<dbReference type="Proteomes" id="UP000230233">
    <property type="component" value="Chromosome V"/>
</dbReference>